<dbReference type="Proteomes" id="UP000663828">
    <property type="component" value="Unassembled WGS sequence"/>
</dbReference>
<dbReference type="Pfam" id="PF05970">
    <property type="entry name" value="PIF1"/>
    <property type="match status" value="1"/>
</dbReference>
<dbReference type="Pfam" id="PF02099">
    <property type="entry name" value="Josephin"/>
    <property type="match status" value="1"/>
</dbReference>
<dbReference type="SUPFAM" id="SSF52540">
    <property type="entry name" value="P-loop containing nucleoside triphosphate hydrolases"/>
    <property type="match status" value="2"/>
</dbReference>
<dbReference type="Gene3D" id="3.90.70.40">
    <property type="match status" value="1"/>
</dbReference>
<evidence type="ECO:0000259" key="6">
    <source>
        <dbReference type="SMART" id="SM01246"/>
    </source>
</evidence>
<evidence type="ECO:0000256" key="2">
    <source>
        <dbReference type="ARBA" id="ARBA00022670"/>
    </source>
</evidence>
<gene>
    <name evidence="7" type="ORF">XAT740_LOCUS25574</name>
</gene>
<evidence type="ECO:0000256" key="4">
    <source>
        <dbReference type="ARBA" id="ARBA00022801"/>
    </source>
</evidence>
<protein>
    <recommendedName>
        <fullName evidence="5">ATP-dependent DNA helicase</fullName>
        <ecNumber evidence="5">5.6.2.3</ecNumber>
    </recommendedName>
</protein>
<keyword evidence="2" id="KW-0645">Protease</keyword>
<keyword evidence="4 5" id="KW-0378">Hydrolase</keyword>
<organism evidence="7 8">
    <name type="scientific">Adineta ricciae</name>
    <name type="common">Rotifer</name>
    <dbReference type="NCBI Taxonomy" id="249248"/>
    <lineage>
        <taxon>Eukaryota</taxon>
        <taxon>Metazoa</taxon>
        <taxon>Spiralia</taxon>
        <taxon>Gnathifera</taxon>
        <taxon>Rotifera</taxon>
        <taxon>Eurotatoria</taxon>
        <taxon>Bdelloidea</taxon>
        <taxon>Adinetida</taxon>
        <taxon>Adinetidae</taxon>
        <taxon>Adineta</taxon>
    </lineage>
</organism>
<comment type="similarity">
    <text evidence="5">Belongs to the helicase family.</text>
</comment>
<keyword evidence="5" id="KW-0067">ATP-binding</keyword>
<dbReference type="EC" id="5.6.2.3" evidence="5"/>
<dbReference type="GO" id="GO:0006508">
    <property type="term" value="P:proteolysis"/>
    <property type="evidence" value="ECO:0007669"/>
    <property type="project" value="UniProtKB-KW"/>
</dbReference>
<proteinExistence type="inferred from homology"/>
<dbReference type="InterPro" id="IPR006155">
    <property type="entry name" value="Josephin"/>
</dbReference>
<evidence type="ECO:0000256" key="1">
    <source>
        <dbReference type="ARBA" id="ARBA00000707"/>
    </source>
</evidence>
<dbReference type="PANTHER" id="PTHR47642">
    <property type="entry name" value="ATP-DEPENDENT DNA HELICASE"/>
    <property type="match status" value="1"/>
</dbReference>
<dbReference type="InterPro" id="IPR051055">
    <property type="entry name" value="PIF1_helicase"/>
</dbReference>
<keyword evidence="5" id="KW-0233">DNA recombination</keyword>
<dbReference type="Gene3D" id="3.40.50.300">
    <property type="entry name" value="P-loop containing nucleotide triphosphate hydrolases"/>
    <property type="match status" value="1"/>
</dbReference>
<accession>A0A814Z5B7</accession>
<keyword evidence="5" id="KW-0347">Helicase</keyword>
<dbReference type="GO" id="GO:0005524">
    <property type="term" value="F:ATP binding"/>
    <property type="evidence" value="ECO:0007669"/>
    <property type="project" value="UniProtKB-KW"/>
</dbReference>
<evidence type="ECO:0000313" key="8">
    <source>
        <dbReference type="Proteomes" id="UP000663828"/>
    </source>
</evidence>
<evidence type="ECO:0000256" key="5">
    <source>
        <dbReference type="RuleBase" id="RU363044"/>
    </source>
</evidence>
<keyword evidence="5" id="KW-0227">DNA damage</keyword>
<dbReference type="SMART" id="SM01246">
    <property type="entry name" value="Josephin"/>
    <property type="match status" value="1"/>
</dbReference>
<comment type="catalytic activity">
    <reaction evidence="1">
        <text>Thiol-dependent hydrolysis of ester, thioester, amide, peptide and isopeptide bonds formed by the C-terminal Gly of ubiquitin (a 76-residue protein attached to proteins as an intracellular targeting signal).</text>
        <dbReference type="EC" id="3.4.19.12"/>
    </reaction>
</comment>
<dbReference type="EMBL" id="CAJNOR010002034">
    <property type="protein sequence ID" value="CAF1237799.1"/>
    <property type="molecule type" value="Genomic_DNA"/>
</dbReference>
<feature type="domain" description="Josephin" evidence="6">
    <location>
        <begin position="1263"/>
        <end position="1402"/>
    </location>
</feature>
<dbReference type="CDD" id="cd18809">
    <property type="entry name" value="SF1_C_RecD"/>
    <property type="match status" value="1"/>
</dbReference>
<sequence length="1444" mass="167980">MLCAKDAVWQIEPYLEERAYPWLYPLGKGGEADPERPIALNLREYYKLRLKSDDNRWQKDPTWIFRALNVLQREDLRRSVNFHAKKSYLNGKMCYLIYPDIGVVIRGSSAFWSKARRHLRAMYATLGKPFIFLSINLQNDTEFLTNIDPEKFGTPNIPNWDAINALSSDEYLTLVNENAGLVARMCKRRMAAFEEYIKNKEHPFLIDYIVSNYFFKTKFQRDGLPHLHALIWVESPPSAETVEGREIIIKFVDKLLTTELPDKNLQPVLYHLVVKNQLHMHTFTCHTEPIVKIRRGKKRLNSNKQANAEKLKENLCNYNRDHEDDLYEKVNADEDVDMIRTAVERKEFFERAGCRFSKPEGLALETHFRTYQEARILTRGDRDIIMKRTTEASRRIVPYNVNLLKTFRCNHDIQIVTDPWAAAEYLFSYVSKEARMEKDLVYKLAGCTCSTLEEARKVLLKAGNAVLSHRQIGKIEASWLILGIPLYRCSMATVHIYISLPCDEDRLLKNKSIDANCISEDDFVKTIIQRYSQRPSEPSAIGNMTLFEFATWFTSEYVDSQDESADYEELECNHLWRTNYNEPPLVKRSRRLPRIILTSGYKMRQHEHPKCVTFTCLHDNPVQSIYCILCLNIPHRNPINEFLAGKQEPNVEELYQLLLCRKSEITSNILRLPESCRIQLRNLVDHLMNINTNDFKIDYKESYIFTNPNEMDLEHDDTDRMKSKCDDSSENVIINDGFDTFEENRGEITPKSGSLKQLRDSTNPQQKYLLDFIQNYFDCVLKHVRRPTQAIKPKPFHIVVNGLAGSGKSYVITIIEKMMKEYCIAESAGISRARKNFGLLKMAHTGKAALNIQGYTIHSALSICPDGNSSPNSLNSFKLYTLRNRLSGLLLIIIDEISLVSHGLFQKINKRLNEIFMTSDQSDVYFGGISVIVFGDMAQIEPVAAKQVFFRPKGEIVSLWHDLFRAINFDINMRQGDDRIFFDSLCRMRKGCLDEQTEALIKSRSVRKEDNPDSYHERLEELHSSEFKDAIHVYGTRRLTNSRNFERLKEHMRETKYPVFMRVAMVDNSFYKVNNASNKTCKIKLKPSSDENKCGSLYVRFPICVGARVLIRRNIDQEHYIVNGTDGIIKEIVWEDARNFLSPALMIDDIFSSLNNVIHTKLPKHVVVELENGREYKIKPEETRFKDMNNVNMTRLQLPFALGYAITIHRTQCMTYPKMVVDLAGKYWKPGMFYTVLSRTRRITDIILLAYDRKSFKVSGEGLQEISLGEELAAHESIIRNDIYTTDDQYYNTHSGYYNIQVIQEALIRQCNIELIQWNGLNRSSSPVYEKIINNIEFIQGLFIYQREHYFCLRRFDNTPDYFFIINSLKPKCHQIIKKNQIQEYIKYIHEDGGSIYIPVSRDIVHLQTMSADLILSLIHPLPPSEADKISFKIDETRFFLSKP</sequence>
<dbReference type="GO" id="GO:0000723">
    <property type="term" value="P:telomere maintenance"/>
    <property type="evidence" value="ECO:0007669"/>
    <property type="project" value="InterPro"/>
</dbReference>
<evidence type="ECO:0000313" key="7">
    <source>
        <dbReference type="EMBL" id="CAF1237799.1"/>
    </source>
</evidence>
<comment type="catalytic activity">
    <reaction evidence="5">
        <text>ATP + H2O = ADP + phosphate + H(+)</text>
        <dbReference type="Rhea" id="RHEA:13065"/>
        <dbReference type="ChEBI" id="CHEBI:15377"/>
        <dbReference type="ChEBI" id="CHEBI:15378"/>
        <dbReference type="ChEBI" id="CHEBI:30616"/>
        <dbReference type="ChEBI" id="CHEBI:43474"/>
        <dbReference type="ChEBI" id="CHEBI:456216"/>
        <dbReference type="EC" id="5.6.2.3"/>
    </reaction>
</comment>
<keyword evidence="3" id="KW-0833">Ubl conjugation pathway</keyword>
<name>A0A814Z5B7_ADIRI</name>
<comment type="caution">
    <text evidence="7">The sequence shown here is derived from an EMBL/GenBank/DDBJ whole genome shotgun (WGS) entry which is preliminary data.</text>
</comment>
<comment type="cofactor">
    <cofactor evidence="5">
        <name>Mg(2+)</name>
        <dbReference type="ChEBI" id="CHEBI:18420"/>
    </cofactor>
</comment>
<evidence type="ECO:0000256" key="3">
    <source>
        <dbReference type="ARBA" id="ARBA00022786"/>
    </source>
</evidence>
<dbReference type="GO" id="GO:0016579">
    <property type="term" value="P:protein deubiquitination"/>
    <property type="evidence" value="ECO:0007669"/>
    <property type="project" value="InterPro"/>
</dbReference>
<keyword evidence="5" id="KW-0547">Nucleotide-binding</keyword>
<dbReference type="GO" id="GO:0006281">
    <property type="term" value="P:DNA repair"/>
    <property type="evidence" value="ECO:0007669"/>
    <property type="project" value="UniProtKB-KW"/>
</dbReference>
<dbReference type="PANTHER" id="PTHR47642:SF5">
    <property type="entry name" value="ATP-DEPENDENT DNA HELICASE"/>
    <property type="match status" value="1"/>
</dbReference>
<keyword evidence="8" id="KW-1185">Reference proteome</keyword>
<dbReference type="GO" id="GO:0004843">
    <property type="term" value="F:cysteine-type deubiquitinase activity"/>
    <property type="evidence" value="ECO:0007669"/>
    <property type="project" value="UniProtKB-EC"/>
</dbReference>
<dbReference type="InterPro" id="IPR010285">
    <property type="entry name" value="DNA_helicase_pif1-like_DEAD"/>
</dbReference>
<reference evidence="7" key="1">
    <citation type="submission" date="2021-02" db="EMBL/GenBank/DDBJ databases">
        <authorList>
            <person name="Nowell W R."/>
        </authorList>
    </citation>
    <scope>NUCLEOTIDE SEQUENCE</scope>
</reference>
<dbReference type="GO" id="GO:0006310">
    <property type="term" value="P:DNA recombination"/>
    <property type="evidence" value="ECO:0007669"/>
    <property type="project" value="UniProtKB-KW"/>
</dbReference>
<dbReference type="GO" id="GO:0043139">
    <property type="term" value="F:5'-3' DNA helicase activity"/>
    <property type="evidence" value="ECO:0007669"/>
    <property type="project" value="UniProtKB-EC"/>
</dbReference>
<dbReference type="InterPro" id="IPR027417">
    <property type="entry name" value="P-loop_NTPase"/>
</dbReference>
<keyword evidence="5" id="KW-0234">DNA repair</keyword>